<reference evidence="1" key="1">
    <citation type="journal article" date="2021" name="New Phytol.">
        <title>Evolutionary innovations through gain and loss of genes in the ectomycorrhizal Boletales.</title>
        <authorList>
            <person name="Wu G."/>
            <person name="Miyauchi S."/>
            <person name="Morin E."/>
            <person name="Kuo A."/>
            <person name="Drula E."/>
            <person name="Varga T."/>
            <person name="Kohler A."/>
            <person name="Feng B."/>
            <person name="Cao Y."/>
            <person name="Lipzen A."/>
            <person name="Daum C."/>
            <person name="Hundley H."/>
            <person name="Pangilinan J."/>
            <person name="Johnson J."/>
            <person name="Barry K."/>
            <person name="LaButti K."/>
            <person name="Ng V."/>
            <person name="Ahrendt S."/>
            <person name="Min B."/>
            <person name="Choi I.G."/>
            <person name="Park H."/>
            <person name="Plett J.M."/>
            <person name="Magnuson J."/>
            <person name="Spatafora J.W."/>
            <person name="Nagy L.G."/>
            <person name="Henrissat B."/>
            <person name="Grigoriev I.V."/>
            <person name="Yang Z.L."/>
            <person name="Xu J."/>
            <person name="Martin F.M."/>
        </authorList>
    </citation>
    <scope>NUCLEOTIDE SEQUENCE</scope>
    <source>
        <strain evidence="1">ATCC 28755</strain>
    </source>
</reference>
<comment type="caution">
    <text evidence="1">The sequence shown here is derived from an EMBL/GenBank/DDBJ whole genome shotgun (WGS) entry which is preliminary data.</text>
</comment>
<evidence type="ECO:0000313" key="1">
    <source>
        <dbReference type="EMBL" id="KAH7910683.1"/>
    </source>
</evidence>
<proteinExistence type="predicted"/>
<protein>
    <submittedName>
        <fullName evidence="1">Peptidase C19, ubiquitin carboxyl-terminal hydrolase 2</fullName>
    </submittedName>
</protein>
<name>A0ACB8AC28_9AGAM</name>
<evidence type="ECO:0000313" key="2">
    <source>
        <dbReference type="Proteomes" id="UP000790377"/>
    </source>
</evidence>
<dbReference type="Proteomes" id="UP000790377">
    <property type="component" value="Unassembled WGS sequence"/>
</dbReference>
<keyword evidence="2" id="KW-1185">Reference proteome</keyword>
<keyword evidence="1" id="KW-0378">Hydrolase</keyword>
<dbReference type="EMBL" id="MU267704">
    <property type="protein sequence ID" value="KAH7910683.1"/>
    <property type="molecule type" value="Genomic_DNA"/>
</dbReference>
<accession>A0ACB8AC28</accession>
<gene>
    <name evidence="1" type="ORF">BJ138DRAFT_75712</name>
</gene>
<sequence>MPKHKSPTPQEIYRARKAREEQEKNALLPPGLINHGNTCFMNSVLQGLIATHYLSELVQFQSIPLEVQQSAITHIVPWRSPELTNGHGLGGRYERQREAGLPIGDQFVSVLLKAWSIQNNRQRESMSPKDILSAVGQKYDQYLDFRQQDAHEFLTQLLDAMRMEEVDVIKKRQPPAPGKGKQLRNPPLSQGTLPQNHSAHPRNLQTPSPLAQVMNTSLSSDPPIPPDLEEEEEKLMSFVDMLFGGKFASILVCQTCKHVSHTYEDFNDLSLSIKADDYARERKRDKLRQLAKKLRNISGNALGVSVNAPRSSSVPATPNRDSVLDSPKISDPHRRRSIDLSEVDVTGDAVQDHKAVETSVEAVAVNLPPADIADAPAVPTPQLPPVTKRSGDHVDFVEIEKPDIKEKKDKDESWAKLGRRISVTVGLSKQSKEYRRRSREEKKEKKEKKASSKVLEEVAQTSTPPVPEAQLSDAVHVVRSPDVYGDQEPTSLSAVNEKLQAQLATVKRSLSPALVQRPTPSPSIPSTPRIPLIARARSPSISGKKTKLPRPPKLGTEEAAYLRDILADINPTGPLSPFSIFKQPKDQSSSTPPSQPQNLFLKMNQLGGIEECLRLFTSVEVLDGENMVGCHRCWKIANGVYKPKPKGKAPAKECDSCTDSGDEKDDCVDSTYDHHDAPRQNGDSSLTFRPPIADSSAPTSPSVSVAPSPSTSVTSLHDTWDSHDTSDTFPSDLSANTTIGSRQTKPPSRLDLEAQEDSARSRSPEHPPATYGGRPIPVISTTGPESPLSPRTTRPVPSRVDTFESQSSLATTSSSRASLSAPRDRHRRHREKPNDSMTESMTETSDEESELSAYSDASSAPSPALSPNASRDNLNRPSLNSRSKADRDRRSSATLRSSGVPRSKQVVMRSAYKRYLIATPPPVLVIHLKRFQQITKMPVLSFSSGFKKLDDYVSFPEHLDLAPYLAPKREDYQHAKISEKRGRSKRADRCLYRLYAVVVHIGNMLGGHYIAYTALPPSDKGEASQTPASRSNLDKTTETPPRDWAYISDTVVRLSSLDEVLKSKAYICMYERI</sequence>
<organism evidence="1 2">
    <name type="scientific">Hygrophoropsis aurantiaca</name>
    <dbReference type="NCBI Taxonomy" id="72124"/>
    <lineage>
        <taxon>Eukaryota</taxon>
        <taxon>Fungi</taxon>
        <taxon>Dikarya</taxon>
        <taxon>Basidiomycota</taxon>
        <taxon>Agaricomycotina</taxon>
        <taxon>Agaricomycetes</taxon>
        <taxon>Agaricomycetidae</taxon>
        <taxon>Boletales</taxon>
        <taxon>Coniophorineae</taxon>
        <taxon>Hygrophoropsidaceae</taxon>
        <taxon>Hygrophoropsis</taxon>
    </lineage>
</organism>